<dbReference type="PaxDb" id="411902-CLOBOL_03330"/>
<sequence length="41" mass="5267">MDGFGAEAENNDDFPHRFFYFLYSRYVQYMYWVQIYQWRIV</sequence>
<dbReference type="EMBL" id="ABCC02000029">
    <property type="protein sequence ID" value="EDP16562.1"/>
    <property type="molecule type" value="Genomic_DNA"/>
</dbReference>
<dbReference type="AlphaFoldDB" id="A8RSI1"/>
<reference evidence="1 2" key="2">
    <citation type="submission" date="2007-09" db="EMBL/GenBank/DDBJ databases">
        <title>Draft genome sequence of Clostridium bolteae (ATCC BAA-613).</title>
        <authorList>
            <person name="Sudarsanam P."/>
            <person name="Ley R."/>
            <person name="Guruge J."/>
            <person name="Turnbaugh P.J."/>
            <person name="Mahowald M."/>
            <person name="Liep D."/>
            <person name="Gordon J."/>
        </authorList>
    </citation>
    <scope>NUCLEOTIDE SEQUENCE [LARGE SCALE GENOMIC DNA]</scope>
    <source>
        <strain evidence="2">ATCC BAA-613 / DSM 15670 / CCUG 46953 / JCM 12243 / WAL 16351</strain>
    </source>
</reference>
<protein>
    <submittedName>
        <fullName evidence="1">Uncharacterized protein</fullName>
    </submittedName>
</protein>
<accession>A8RSI1</accession>
<reference evidence="1 2" key="1">
    <citation type="submission" date="2007-08" db="EMBL/GenBank/DDBJ databases">
        <authorList>
            <person name="Fulton L."/>
            <person name="Clifton S."/>
            <person name="Fulton B."/>
            <person name="Xu J."/>
            <person name="Minx P."/>
            <person name="Pepin K.H."/>
            <person name="Johnson M."/>
            <person name="Thiruvilangam P."/>
            <person name="Bhonagiri V."/>
            <person name="Nash W.E."/>
            <person name="Mardis E.R."/>
            <person name="Wilson R.K."/>
        </authorList>
    </citation>
    <scope>NUCLEOTIDE SEQUENCE [LARGE SCALE GENOMIC DNA]</scope>
    <source>
        <strain evidence="2">ATCC BAA-613 / DSM 15670 / CCUG 46953 / JCM 12243 / WAL 16351</strain>
    </source>
</reference>
<organism evidence="1 2">
    <name type="scientific">Enterocloster bolteae (strain ATCC BAA-613 / DSM 15670 / CCUG 46953 / JCM 12243 / WAL 16351)</name>
    <name type="common">Clostridium bolteae</name>
    <dbReference type="NCBI Taxonomy" id="411902"/>
    <lineage>
        <taxon>Bacteria</taxon>
        <taxon>Bacillati</taxon>
        <taxon>Bacillota</taxon>
        <taxon>Clostridia</taxon>
        <taxon>Lachnospirales</taxon>
        <taxon>Lachnospiraceae</taxon>
        <taxon>Enterocloster</taxon>
    </lineage>
</organism>
<dbReference type="Proteomes" id="UP000005396">
    <property type="component" value="Unassembled WGS sequence"/>
</dbReference>
<dbReference type="HOGENOM" id="CLU_3267933_0_0_9"/>
<evidence type="ECO:0000313" key="1">
    <source>
        <dbReference type="EMBL" id="EDP16562.1"/>
    </source>
</evidence>
<evidence type="ECO:0000313" key="2">
    <source>
        <dbReference type="Proteomes" id="UP000005396"/>
    </source>
</evidence>
<comment type="caution">
    <text evidence="1">The sequence shown here is derived from an EMBL/GenBank/DDBJ whole genome shotgun (WGS) entry which is preliminary data.</text>
</comment>
<gene>
    <name evidence="1" type="ORF">CLOBOL_03330</name>
</gene>
<name>A8RSI1_ENTBW</name>
<proteinExistence type="predicted"/>